<feature type="compositionally biased region" description="Basic and acidic residues" evidence="1">
    <location>
        <begin position="207"/>
        <end position="217"/>
    </location>
</feature>
<feature type="compositionally biased region" description="Basic residues" evidence="1">
    <location>
        <begin position="152"/>
        <end position="173"/>
    </location>
</feature>
<evidence type="ECO:0000256" key="1">
    <source>
        <dbReference type="SAM" id="MobiDB-lite"/>
    </source>
</evidence>
<evidence type="ECO:0000313" key="2">
    <source>
        <dbReference type="EMBL" id="PUZ56783.1"/>
    </source>
</evidence>
<keyword evidence="3" id="KW-1185">Reference proteome</keyword>
<sequence>MGPALCVHAHDVTDPTALLHDKDCCGSGYHDFHSGRMAKCQPPTRLPLWQNQPELYRLKGGADGRREGVDSGESKPCRRPGSSSGTPGDRLKGQKARRKTGRRPSALGGRSSECGLLLRSPGFCTRLGRAACAPRPARPRAEPPPGAACSRTRSRLRVPRRRAPAHPAPHRASSHAWTPPRQSGRRSGARAWIRPSVAPGCSPDLLPHGEERRRQGKEMLLPVEEGKKETAGKKIRRQ</sequence>
<feature type="region of interest" description="Disordered" evidence="1">
    <location>
        <begin position="132"/>
        <end position="238"/>
    </location>
</feature>
<proteinExistence type="predicted"/>
<accession>A0A2T7DMH7</accession>
<dbReference type="Gramene" id="PUZ56783">
    <property type="protein sequence ID" value="PUZ56783"/>
    <property type="gene ID" value="GQ55_5G363700"/>
</dbReference>
<reference evidence="2 3" key="1">
    <citation type="submission" date="2018-04" db="EMBL/GenBank/DDBJ databases">
        <title>WGS assembly of Panicum hallii var. hallii HAL2.</title>
        <authorList>
            <person name="Lovell J."/>
            <person name="Jenkins J."/>
            <person name="Lowry D."/>
            <person name="Mamidi S."/>
            <person name="Sreedasyam A."/>
            <person name="Weng X."/>
            <person name="Barry K."/>
            <person name="Bonette J."/>
            <person name="Campitelli B."/>
            <person name="Daum C."/>
            <person name="Gordon S."/>
            <person name="Gould B."/>
            <person name="Lipzen A."/>
            <person name="MacQueen A."/>
            <person name="Palacio-Mejia J."/>
            <person name="Plott C."/>
            <person name="Shakirov E."/>
            <person name="Shu S."/>
            <person name="Yoshinaga Y."/>
            <person name="Zane M."/>
            <person name="Rokhsar D."/>
            <person name="Grimwood J."/>
            <person name="Schmutz J."/>
            <person name="Juenger T."/>
        </authorList>
    </citation>
    <scope>NUCLEOTIDE SEQUENCE [LARGE SCALE GENOMIC DNA]</scope>
    <source>
        <strain evidence="3">cv. HAL2</strain>
    </source>
</reference>
<dbReference type="EMBL" id="CM009753">
    <property type="protein sequence ID" value="PUZ56783.1"/>
    <property type="molecule type" value="Genomic_DNA"/>
</dbReference>
<evidence type="ECO:0000313" key="3">
    <source>
        <dbReference type="Proteomes" id="UP000244336"/>
    </source>
</evidence>
<feature type="region of interest" description="Disordered" evidence="1">
    <location>
        <begin position="59"/>
        <end position="113"/>
    </location>
</feature>
<feature type="compositionally biased region" description="Basic residues" evidence="1">
    <location>
        <begin position="93"/>
        <end position="102"/>
    </location>
</feature>
<protein>
    <submittedName>
        <fullName evidence="2">Uncharacterized protein</fullName>
    </submittedName>
</protein>
<dbReference type="Proteomes" id="UP000244336">
    <property type="component" value="Chromosome 5"/>
</dbReference>
<dbReference type="AlphaFoldDB" id="A0A2T7DMH7"/>
<organism evidence="2 3">
    <name type="scientific">Panicum hallii var. hallii</name>
    <dbReference type="NCBI Taxonomy" id="1504633"/>
    <lineage>
        <taxon>Eukaryota</taxon>
        <taxon>Viridiplantae</taxon>
        <taxon>Streptophyta</taxon>
        <taxon>Embryophyta</taxon>
        <taxon>Tracheophyta</taxon>
        <taxon>Spermatophyta</taxon>
        <taxon>Magnoliopsida</taxon>
        <taxon>Liliopsida</taxon>
        <taxon>Poales</taxon>
        <taxon>Poaceae</taxon>
        <taxon>PACMAD clade</taxon>
        <taxon>Panicoideae</taxon>
        <taxon>Panicodae</taxon>
        <taxon>Paniceae</taxon>
        <taxon>Panicinae</taxon>
        <taxon>Panicum</taxon>
        <taxon>Panicum sect. Panicum</taxon>
    </lineage>
</organism>
<name>A0A2T7DMH7_9POAL</name>
<feature type="compositionally biased region" description="Basic and acidic residues" evidence="1">
    <location>
        <begin position="59"/>
        <end position="76"/>
    </location>
</feature>
<gene>
    <name evidence="2" type="ORF">GQ55_5G363700</name>
</gene>